<protein>
    <submittedName>
        <fullName evidence="2">Uncharacterized protein</fullName>
    </submittedName>
</protein>
<evidence type="ECO:0000256" key="1">
    <source>
        <dbReference type="SAM" id="MobiDB-lite"/>
    </source>
</evidence>
<evidence type="ECO:0000313" key="2">
    <source>
        <dbReference type="EMBL" id="KAF8785823.1"/>
    </source>
</evidence>
<dbReference type="EMBL" id="JABXBU010000030">
    <property type="protein sequence ID" value="KAF8785823.1"/>
    <property type="molecule type" value="Genomic_DNA"/>
</dbReference>
<reference evidence="2" key="2">
    <citation type="submission" date="2020-06" db="EMBL/GenBank/DDBJ databases">
        <authorList>
            <person name="Sheffer M."/>
        </authorList>
    </citation>
    <scope>NUCLEOTIDE SEQUENCE</scope>
</reference>
<sequence>MNYKADEKLPNITASAAGDEVGDDISKHHGSDSRWRDRRQYALDVSGKKNSPVLSNKRNPSIPSSQHLSELLVGCEKCAITSYGKQIIEKQMAAKEFHLWKKNESRNEELRLEYHVTPGQALVALNSIGELIGLS</sequence>
<reference evidence="2" key="1">
    <citation type="journal article" date="2020" name="bioRxiv">
        <title>Chromosome-level reference genome of the European wasp spider Argiope bruennichi: a resource for studies on range expansion and evolutionary adaptation.</title>
        <authorList>
            <person name="Sheffer M.M."/>
            <person name="Hoppe A."/>
            <person name="Krehenwinkel H."/>
            <person name="Uhl G."/>
            <person name="Kuss A.W."/>
            <person name="Jensen L."/>
            <person name="Jensen C."/>
            <person name="Gillespie R.G."/>
            <person name="Hoff K.J."/>
            <person name="Prost S."/>
        </authorList>
    </citation>
    <scope>NUCLEOTIDE SEQUENCE</scope>
</reference>
<feature type="region of interest" description="Disordered" evidence="1">
    <location>
        <begin position="1"/>
        <end position="38"/>
    </location>
</feature>
<dbReference type="Proteomes" id="UP000807504">
    <property type="component" value="Unassembled WGS sequence"/>
</dbReference>
<evidence type="ECO:0000313" key="3">
    <source>
        <dbReference type="Proteomes" id="UP000807504"/>
    </source>
</evidence>
<comment type="caution">
    <text evidence="2">The sequence shown here is derived from an EMBL/GenBank/DDBJ whole genome shotgun (WGS) entry which is preliminary data.</text>
</comment>
<dbReference type="AlphaFoldDB" id="A0A8T0FA29"/>
<gene>
    <name evidence="2" type="ORF">HNY73_011326</name>
</gene>
<feature type="compositionally biased region" description="Basic and acidic residues" evidence="1">
    <location>
        <begin position="24"/>
        <end position="38"/>
    </location>
</feature>
<accession>A0A8T0FA29</accession>
<proteinExistence type="predicted"/>
<organism evidence="2 3">
    <name type="scientific">Argiope bruennichi</name>
    <name type="common">Wasp spider</name>
    <name type="synonym">Aranea bruennichi</name>
    <dbReference type="NCBI Taxonomy" id="94029"/>
    <lineage>
        <taxon>Eukaryota</taxon>
        <taxon>Metazoa</taxon>
        <taxon>Ecdysozoa</taxon>
        <taxon>Arthropoda</taxon>
        <taxon>Chelicerata</taxon>
        <taxon>Arachnida</taxon>
        <taxon>Araneae</taxon>
        <taxon>Araneomorphae</taxon>
        <taxon>Entelegynae</taxon>
        <taxon>Araneoidea</taxon>
        <taxon>Araneidae</taxon>
        <taxon>Argiope</taxon>
    </lineage>
</organism>
<name>A0A8T0FA29_ARGBR</name>
<keyword evidence="3" id="KW-1185">Reference proteome</keyword>